<evidence type="ECO:0000259" key="13">
    <source>
        <dbReference type="PROSITE" id="PS51462"/>
    </source>
</evidence>
<dbReference type="SUPFAM" id="SSF55811">
    <property type="entry name" value="Nudix"/>
    <property type="match status" value="1"/>
</dbReference>
<evidence type="ECO:0000313" key="15">
    <source>
        <dbReference type="Proteomes" id="UP000054564"/>
    </source>
</evidence>
<evidence type="ECO:0000256" key="3">
    <source>
        <dbReference type="ARBA" id="ARBA00007579"/>
    </source>
</evidence>
<keyword evidence="15" id="KW-1185">Reference proteome</keyword>
<keyword evidence="8" id="KW-0752">Steroid biosynthesis</keyword>
<proteinExistence type="inferred from homology"/>
<comment type="similarity">
    <text evidence="3">Belongs to the IPP isomerase type 1 family.</text>
</comment>
<dbReference type="GO" id="GO:0009240">
    <property type="term" value="P:isopentenyl diphosphate biosynthetic process"/>
    <property type="evidence" value="ECO:0007669"/>
    <property type="project" value="TreeGrafter"/>
</dbReference>
<evidence type="ECO:0000256" key="11">
    <source>
        <dbReference type="ARBA" id="ARBA00023235"/>
    </source>
</evidence>
<dbReference type="GO" id="GO:0004452">
    <property type="term" value="F:isopentenyl-diphosphate delta-isomerase activity"/>
    <property type="evidence" value="ECO:0007669"/>
    <property type="project" value="UniProtKB-EC"/>
</dbReference>
<keyword evidence="6" id="KW-0479">Metal-binding</keyword>
<dbReference type="CDD" id="cd02885">
    <property type="entry name" value="NUDIX_IPP_Isomerase"/>
    <property type="match status" value="1"/>
</dbReference>
<dbReference type="PANTHER" id="PTHR10885">
    <property type="entry name" value="ISOPENTENYL-DIPHOSPHATE DELTA-ISOMERASE"/>
    <property type="match status" value="1"/>
</dbReference>
<evidence type="ECO:0000256" key="1">
    <source>
        <dbReference type="ARBA" id="ARBA00001946"/>
    </source>
</evidence>
<dbReference type="Pfam" id="PF00293">
    <property type="entry name" value="NUDIX"/>
    <property type="match status" value="1"/>
</dbReference>
<comment type="pathway">
    <text evidence="2">Isoprenoid biosynthesis; dimethylallyl diphosphate biosynthesis; dimethylallyl diphosphate from isopentenyl diphosphate: step 1/1.</text>
</comment>
<dbReference type="AlphaFoldDB" id="A0A0L0V654"/>
<dbReference type="Gene3D" id="3.90.79.10">
    <property type="entry name" value="Nucleoside Triphosphate Pyrophosphohydrolase"/>
    <property type="match status" value="1"/>
</dbReference>
<dbReference type="EC" id="5.3.3.2" evidence="4"/>
<evidence type="ECO:0000256" key="8">
    <source>
        <dbReference type="ARBA" id="ARBA00022955"/>
    </source>
</evidence>
<keyword evidence="10" id="KW-0414">Isoprene biosynthesis</keyword>
<dbReference type="Proteomes" id="UP000054564">
    <property type="component" value="Unassembled WGS sequence"/>
</dbReference>
<dbReference type="InterPro" id="IPR011876">
    <property type="entry name" value="IsopentenylPP_isomerase_typ1"/>
</dbReference>
<evidence type="ECO:0000256" key="4">
    <source>
        <dbReference type="ARBA" id="ARBA00012057"/>
    </source>
</evidence>
<dbReference type="PIRSF" id="PIRSF018427">
    <property type="entry name" value="Isopntndiph_ism"/>
    <property type="match status" value="1"/>
</dbReference>
<keyword evidence="5" id="KW-0444">Lipid biosynthesis</keyword>
<dbReference type="GO" id="GO:0050992">
    <property type="term" value="P:dimethylallyl diphosphate biosynthetic process"/>
    <property type="evidence" value="ECO:0007669"/>
    <property type="project" value="UniProtKB-UniPathway"/>
</dbReference>
<dbReference type="GO" id="GO:0006694">
    <property type="term" value="P:steroid biosynthetic process"/>
    <property type="evidence" value="ECO:0007669"/>
    <property type="project" value="UniProtKB-KW"/>
</dbReference>
<evidence type="ECO:0000256" key="2">
    <source>
        <dbReference type="ARBA" id="ARBA00004826"/>
    </source>
</evidence>
<evidence type="ECO:0000256" key="10">
    <source>
        <dbReference type="ARBA" id="ARBA00023229"/>
    </source>
</evidence>
<feature type="domain" description="Nudix hydrolase" evidence="13">
    <location>
        <begin position="56"/>
        <end position="204"/>
    </location>
</feature>
<dbReference type="InterPro" id="IPR015797">
    <property type="entry name" value="NUDIX_hydrolase-like_dom_sf"/>
</dbReference>
<comment type="caution">
    <text evidence="14">The sequence shown here is derived from an EMBL/GenBank/DDBJ whole genome shotgun (WGS) entry which is preliminary data.</text>
</comment>
<protein>
    <recommendedName>
        <fullName evidence="4">isopentenyl-diphosphate Delta-isomerase</fullName>
        <ecNumber evidence="4">5.3.3.2</ecNumber>
    </recommendedName>
</protein>
<dbReference type="EMBL" id="AJIL01000109">
    <property type="protein sequence ID" value="KNE94790.1"/>
    <property type="molecule type" value="Genomic_DNA"/>
</dbReference>
<evidence type="ECO:0000256" key="9">
    <source>
        <dbReference type="ARBA" id="ARBA00023098"/>
    </source>
</evidence>
<evidence type="ECO:0000256" key="6">
    <source>
        <dbReference type="ARBA" id="ARBA00022723"/>
    </source>
</evidence>
<dbReference type="InterPro" id="IPR000086">
    <property type="entry name" value="NUDIX_hydrolase_dom"/>
</dbReference>
<sequence>MGSISTITDELHGHDQEQIALMEERLILLDRDDNAIGEESKKTCHLMSNILPPLSLLHRAFSCFLFRPTDGKLLLQKRAAEKITFPSLWTNTCCSHPLATKDEMELTDHIGVRRAAQRKLNHELGIDPRQISISDFIYLTRIHYLAPSDGLWGEHEIDYILFLTAEVDLNVNPNECSDVRWVSPTELKSMIADPSNNFTPWFELIVDKFLFPWWNNLLDRSKGLSVNAHLIADAKDNLIHRMS</sequence>
<organism evidence="14 15">
    <name type="scientific">Puccinia striiformis f. sp. tritici PST-78</name>
    <dbReference type="NCBI Taxonomy" id="1165861"/>
    <lineage>
        <taxon>Eukaryota</taxon>
        <taxon>Fungi</taxon>
        <taxon>Dikarya</taxon>
        <taxon>Basidiomycota</taxon>
        <taxon>Pucciniomycotina</taxon>
        <taxon>Pucciniomycetes</taxon>
        <taxon>Pucciniales</taxon>
        <taxon>Pucciniaceae</taxon>
        <taxon>Puccinia</taxon>
    </lineage>
</organism>
<comment type="catalytic activity">
    <reaction evidence="12">
        <text>isopentenyl diphosphate = dimethylallyl diphosphate</text>
        <dbReference type="Rhea" id="RHEA:23284"/>
        <dbReference type="ChEBI" id="CHEBI:57623"/>
        <dbReference type="ChEBI" id="CHEBI:128769"/>
        <dbReference type="EC" id="5.3.3.2"/>
    </reaction>
    <physiologicalReaction direction="left-to-right" evidence="12">
        <dbReference type="Rhea" id="RHEA:23285"/>
    </physiologicalReaction>
</comment>
<gene>
    <name evidence="14" type="ORF">PSTG_11882</name>
</gene>
<keyword evidence="9" id="KW-0443">Lipid metabolism</keyword>
<evidence type="ECO:0000313" key="14">
    <source>
        <dbReference type="EMBL" id="KNE94790.1"/>
    </source>
</evidence>
<keyword evidence="7" id="KW-0460">Magnesium</keyword>
<dbReference type="STRING" id="1165861.A0A0L0V654"/>
<reference evidence="15" key="1">
    <citation type="submission" date="2014-03" db="EMBL/GenBank/DDBJ databases">
        <title>The Genome Sequence of Puccinia striiformis f. sp. tritici PST-78.</title>
        <authorList>
            <consortium name="The Broad Institute Genome Sequencing Platform"/>
            <person name="Cuomo C."/>
            <person name="Hulbert S."/>
            <person name="Chen X."/>
            <person name="Walker B."/>
            <person name="Young S.K."/>
            <person name="Zeng Q."/>
            <person name="Gargeya S."/>
            <person name="Fitzgerald M."/>
            <person name="Haas B."/>
            <person name="Abouelleil A."/>
            <person name="Alvarado L."/>
            <person name="Arachchi H.M."/>
            <person name="Berlin A.M."/>
            <person name="Chapman S.B."/>
            <person name="Goldberg J."/>
            <person name="Griggs A."/>
            <person name="Gujja S."/>
            <person name="Hansen M."/>
            <person name="Howarth C."/>
            <person name="Imamovic A."/>
            <person name="Larimer J."/>
            <person name="McCowan C."/>
            <person name="Montmayeur A."/>
            <person name="Murphy C."/>
            <person name="Neiman D."/>
            <person name="Pearson M."/>
            <person name="Priest M."/>
            <person name="Roberts A."/>
            <person name="Saif S."/>
            <person name="Shea T."/>
            <person name="Sisk P."/>
            <person name="Sykes S."/>
            <person name="Wortman J."/>
            <person name="Nusbaum C."/>
            <person name="Birren B."/>
        </authorList>
    </citation>
    <scope>NUCLEOTIDE SEQUENCE [LARGE SCALE GENOMIC DNA]</scope>
    <source>
        <strain evidence="15">race PST-78</strain>
    </source>
</reference>
<dbReference type="PANTHER" id="PTHR10885:SF0">
    <property type="entry name" value="ISOPENTENYL-DIPHOSPHATE DELTA-ISOMERASE"/>
    <property type="match status" value="1"/>
</dbReference>
<dbReference type="GO" id="GO:0005737">
    <property type="term" value="C:cytoplasm"/>
    <property type="evidence" value="ECO:0007669"/>
    <property type="project" value="TreeGrafter"/>
</dbReference>
<dbReference type="UniPathway" id="UPA00059">
    <property type="reaction ID" value="UER00104"/>
</dbReference>
<dbReference type="OrthoDB" id="510307at2759"/>
<dbReference type="FunFam" id="3.90.79.10:FF:000012">
    <property type="entry name" value="Isopentenyl-diphosphate Delta-isomerase 1"/>
    <property type="match status" value="1"/>
</dbReference>
<accession>A0A0L0V654</accession>
<evidence type="ECO:0000256" key="5">
    <source>
        <dbReference type="ARBA" id="ARBA00022516"/>
    </source>
</evidence>
<dbReference type="GO" id="GO:0046872">
    <property type="term" value="F:metal ion binding"/>
    <property type="evidence" value="ECO:0007669"/>
    <property type="project" value="UniProtKB-KW"/>
</dbReference>
<name>A0A0L0V654_9BASI</name>
<keyword evidence="11 14" id="KW-0413">Isomerase</keyword>
<evidence type="ECO:0000256" key="12">
    <source>
        <dbReference type="ARBA" id="ARBA00029294"/>
    </source>
</evidence>
<evidence type="ECO:0000256" key="7">
    <source>
        <dbReference type="ARBA" id="ARBA00022842"/>
    </source>
</evidence>
<comment type="cofactor">
    <cofactor evidence="1">
        <name>Mg(2+)</name>
        <dbReference type="ChEBI" id="CHEBI:18420"/>
    </cofactor>
</comment>
<dbReference type="PROSITE" id="PS51462">
    <property type="entry name" value="NUDIX"/>
    <property type="match status" value="1"/>
</dbReference>
<dbReference type="NCBIfam" id="TIGR02150">
    <property type="entry name" value="IPP_isom_1"/>
    <property type="match status" value="1"/>
</dbReference>